<evidence type="ECO:0000259" key="16">
    <source>
        <dbReference type="Pfam" id="PF08392"/>
    </source>
</evidence>
<name>A0AA38LHG9_TAXCH</name>
<dbReference type="Gene3D" id="3.40.47.10">
    <property type="match status" value="1"/>
</dbReference>
<evidence type="ECO:0000256" key="7">
    <source>
        <dbReference type="ARBA" id="ARBA00059217"/>
    </source>
</evidence>
<evidence type="ECO:0000256" key="9">
    <source>
        <dbReference type="ARBA" id="ARBA00066676"/>
    </source>
</evidence>
<dbReference type="Gene3D" id="1.50.10.160">
    <property type="match status" value="1"/>
</dbReference>
<dbReference type="InterPro" id="IPR036188">
    <property type="entry name" value="FAD/NAD-bd_sf"/>
</dbReference>
<dbReference type="Proteomes" id="UP000824469">
    <property type="component" value="Unassembled WGS sequence"/>
</dbReference>
<dbReference type="InterPro" id="IPR036965">
    <property type="entry name" value="Terpene_synth_N_sf"/>
</dbReference>
<evidence type="ECO:0000259" key="14">
    <source>
        <dbReference type="Pfam" id="PF02797"/>
    </source>
</evidence>
<keyword evidence="5" id="KW-0456">Lyase</keyword>
<dbReference type="EC" id="4.2.3.17" evidence="9"/>
<dbReference type="InterPro" id="IPR034741">
    <property type="entry name" value="Terpene_cyclase-like_1_C"/>
</dbReference>
<dbReference type="SUPFAM" id="SSF51905">
    <property type="entry name" value="FAD/NAD(P)-binding domain"/>
    <property type="match status" value="1"/>
</dbReference>
<dbReference type="AlphaFoldDB" id="A0AA38LHG9"/>
<evidence type="ECO:0000256" key="8">
    <source>
        <dbReference type="ARBA" id="ARBA00060631"/>
    </source>
</evidence>
<dbReference type="CDD" id="cd00684">
    <property type="entry name" value="Terpene_cyclase_plant_C1"/>
    <property type="match status" value="1"/>
</dbReference>
<keyword evidence="3" id="KW-0460">Magnesium</keyword>
<dbReference type="InterPro" id="IPR008930">
    <property type="entry name" value="Terpenoid_cyclase/PrenylTrfase"/>
</dbReference>
<feature type="domain" description="Amine oxidase" evidence="13">
    <location>
        <begin position="155"/>
        <end position="214"/>
    </location>
</feature>
<comment type="catalytic activity">
    <reaction evidence="6">
        <text>(2E,6E,10E)-geranylgeranyl diphosphate = taxa-4(5),11(12)-diene + diphosphate</text>
        <dbReference type="Rhea" id="RHEA:20912"/>
        <dbReference type="ChEBI" id="CHEBI:30037"/>
        <dbReference type="ChEBI" id="CHEBI:33019"/>
        <dbReference type="ChEBI" id="CHEBI:58756"/>
        <dbReference type="EC" id="4.2.3.17"/>
    </reaction>
</comment>
<organism evidence="17 18">
    <name type="scientific">Taxus chinensis</name>
    <name type="common">Chinese yew</name>
    <name type="synonym">Taxus wallichiana var. chinensis</name>
    <dbReference type="NCBI Taxonomy" id="29808"/>
    <lineage>
        <taxon>Eukaryota</taxon>
        <taxon>Viridiplantae</taxon>
        <taxon>Streptophyta</taxon>
        <taxon>Embryophyta</taxon>
        <taxon>Tracheophyta</taxon>
        <taxon>Spermatophyta</taxon>
        <taxon>Pinopsida</taxon>
        <taxon>Pinidae</taxon>
        <taxon>Conifers II</taxon>
        <taxon>Cupressales</taxon>
        <taxon>Taxaceae</taxon>
        <taxon>Taxus</taxon>
    </lineage>
</organism>
<dbReference type="SFLD" id="SFLDS00005">
    <property type="entry name" value="Isoprenoid_Synthase_Type_I"/>
    <property type="match status" value="1"/>
</dbReference>
<dbReference type="InterPro" id="IPR016039">
    <property type="entry name" value="Thiolase-like"/>
</dbReference>
<sequence length="988" mass="113871">MTVAGHALKANITTLGPLILSLSEQILFFLTLFSRKVLKMDVKHYIPNFKLAFEHFCIHAGGRPVLDELQNNLSLLEHHMEPSRMTLHRFGNTSSSTLWYELAYMEAKKRVKRDARKPLGKITVRAGLAVDNTKTKDVQKEGVEETVVVVVGAGLAGLAAARQLAMQNIPFKVLEASDGVGGRVRTDHFQGFLLDRGFNKFITAYPEAKRILNYESLIKFWGIDLRMATAEYPPSMWNDYAINSLTLTHKPSVNQKRMEMLIEEIRGIFQSMEDRKTSPSAYDTAWIARIPAIDNPSQPQFPQTLKWVVCNQLADGSWEEESFYFPYDRLVSTLSCVITLKIWKVVETQVQKGIDFVNKQIQRLDGEECKMPSGFVTHFSSLLKEVHTLGLGISEEVPLVKRVLTMGDTELKGDNLPSYFLSPLEGLQKLIDWKQIGKLCSKDGSIIGPSAFAARVFMHTGDTKCLDFINSLLGIFGDYAPCFYLGDLRERLFIIDTLQNLGIDRYFKKEINHALDYVYRFWNHGDIGKGSYDTIANVNDISMGFRILRLHGYTVSPEVFNNFRDEKGEFFSFADKTHRETEDMLSLYKCSQIAFFGETIMKDAETFTKHYLQNLHNTKHYFSRNVEYVLKYGFHRNLPRLETRFYIEHFGVANDAWSTKTSFRFPCIRNEKYLELAKLDFNVVQTIHQKELQQVHRWWIDSGFRMLNFTRERHIEIYFAVAAGMFEPEYGDCRMAFTKIGCLLVVLDDLYDKYTSHEDIMLFNESFNRWDLNKLDQIPEHIKICFMGLYNTVDELGKQASKVQGHDMLQYFQKLWKVQLEAFTKEAEWSKHKYVPTWDEYIDVAKVSGGFGTTLLTSIHMMGEVINDDILCKIDHRSKALHLVCLTTRLINDTKTFKDERECGELASAIECYMKDNVGVSEEEALGHVYNVIEEGLVELNKELFMANQVPDVFRKLLLNSARLSQLFYMQVDAFNSSNLDKKEMVEK</sequence>
<dbReference type="EMBL" id="JAHRHJ020000003">
    <property type="protein sequence ID" value="KAH9321007.1"/>
    <property type="molecule type" value="Genomic_DNA"/>
</dbReference>
<dbReference type="Gene3D" id="1.10.600.10">
    <property type="entry name" value="Farnesyl Diphosphate Synthase"/>
    <property type="match status" value="1"/>
</dbReference>
<reference evidence="17 18" key="1">
    <citation type="journal article" date="2021" name="Nat. Plants">
        <title>The Taxus genome provides insights into paclitaxel biosynthesis.</title>
        <authorList>
            <person name="Xiong X."/>
            <person name="Gou J."/>
            <person name="Liao Q."/>
            <person name="Li Y."/>
            <person name="Zhou Q."/>
            <person name="Bi G."/>
            <person name="Li C."/>
            <person name="Du R."/>
            <person name="Wang X."/>
            <person name="Sun T."/>
            <person name="Guo L."/>
            <person name="Liang H."/>
            <person name="Lu P."/>
            <person name="Wu Y."/>
            <person name="Zhang Z."/>
            <person name="Ro D.K."/>
            <person name="Shang Y."/>
            <person name="Huang S."/>
            <person name="Yan J."/>
        </authorList>
    </citation>
    <scope>NUCLEOTIDE SEQUENCE [LARGE SCALE GENOMIC DNA]</scope>
    <source>
        <strain evidence="17">Ta-2019</strain>
    </source>
</reference>
<feature type="non-terminal residue" evidence="17">
    <location>
        <position position="988"/>
    </location>
</feature>
<dbReference type="GO" id="GO:0000287">
    <property type="term" value="F:magnesium ion binding"/>
    <property type="evidence" value="ECO:0007669"/>
    <property type="project" value="InterPro"/>
</dbReference>
<keyword evidence="2" id="KW-0479">Metal-binding</keyword>
<dbReference type="GO" id="GO:0050553">
    <property type="term" value="F:taxadiene synthase activity"/>
    <property type="evidence" value="ECO:0007669"/>
    <property type="project" value="UniProtKB-EC"/>
</dbReference>
<feature type="domain" description="Terpene synthase metal-binding" evidence="15">
    <location>
        <begin position="704"/>
        <end position="935"/>
    </location>
</feature>
<evidence type="ECO:0000259" key="12">
    <source>
        <dbReference type="Pfam" id="PF01397"/>
    </source>
</evidence>
<keyword evidence="18" id="KW-1185">Reference proteome</keyword>
<comment type="pathway">
    <text evidence="8">Alkaloid biosynthesis; taxol biosynthesis; taxa-4(20),11-dien-5alpha-ol from geranylgeranyl diphosphate: step 1/2.</text>
</comment>
<dbReference type="Pfam" id="PF08392">
    <property type="entry name" value="FAE1_CUT1_RppA"/>
    <property type="match status" value="1"/>
</dbReference>
<evidence type="ECO:0000256" key="2">
    <source>
        <dbReference type="ARBA" id="ARBA00022723"/>
    </source>
</evidence>
<evidence type="ECO:0000256" key="5">
    <source>
        <dbReference type="ARBA" id="ARBA00023239"/>
    </source>
</evidence>
<comment type="caution">
    <text evidence="17">The sequence shown here is derived from an EMBL/GenBank/DDBJ whole genome shotgun (WGS) entry which is preliminary data.</text>
</comment>
<dbReference type="SUPFAM" id="SSF48576">
    <property type="entry name" value="Terpenoid synthases"/>
    <property type="match status" value="1"/>
</dbReference>
<feature type="domain" description="FAE" evidence="16">
    <location>
        <begin position="1"/>
        <end position="37"/>
    </location>
</feature>
<dbReference type="GO" id="GO:0010333">
    <property type="term" value="F:terpene synthase activity"/>
    <property type="evidence" value="ECO:0007669"/>
    <property type="project" value="InterPro"/>
</dbReference>
<dbReference type="InterPro" id="IPR012328">
    <property type="entry name" value="Chalcone/stilbene_synt_C"/>
</dbReference>
<dbReference type="GO" id="GO:0016020">
    <property type="term" value="C:membrane"/>
    <property type="evidence" value="ECO:0007669"/>
    <property type="project" value="InterPro"/>
</dbReference>
<evidence type="ECO:0000256" key="3">
    <source>
        <dbReference type="ARBA" id="ARBA00022842"/>
    </source>
</evidence>
<dbReference type="Pfam" id="PF03936">
    <property type="entry name" value="Terpene_synth_C"/>
    <property type="match status" value="1"/>
</dbReference>
<dbReference type="FunFam" id="1.10.600.10:FF:000005">
    <property type="entry name" value="Ent-kaur-16-ene synthase, chloroplastic"/>
    <property type="match status" value="1"/>
</dbReference>
<comment type="function">
    <text evidence="7">Catalyzes the cyclization of the ubiquitous isoprenoid intermediate geranylgeranyl diphosphate to taxa-4,11-diene, the parent olefin with a taxane skeleton.</text>
</comment>
<evidence type="ECO:0000256" key="4">
    <source>
        <dbReference type="ARBA" id="ARBA00023059"/>
    </source>
</evidence>
<evidence type="ECO:0000313" key="17">
    <source>
        <dbReference type="EMBL" id="KAH9321007.1"/>
    </source>
</evidence>
<dbReference type="Pfam" id="PF01397">
    <property type="entry name" value="Terpene_synth"/>
    <property type="match status" value="1"/>
</dbReference>
<dbReference type="GO" id="GO:0006633">
    <property type="term" value="P:fatty acid biosynthetic process"/>
    <property type="evidence" value="ECO:0007669"/>
    <property type="project" value="InterPro"/>
</dbReference>
<dbReference type="Gene3D" id="1.50.10.130">
    <property type="entry name" value="Terpene synthase, N-terminal domain"/>
    <property type="match status" value="1"/>
</dbReference>
<feature type="domain" description="Terpene synthase N-terminal" evidence="12">
    <location>
        <begin position="480"/>
        <end position="629"/>
    </location>
</feature>
<dbReference type="Pfam" id="PF01593">
    <property type="entry name" value="Amino_oxidase"/>
    <property type="match status" value="1"/>
</dbReference>
<gene>
    <name evidence="17" type="ORF">KI387_015646</name>
</gene>
<dbReference type="SFLD" id="SFLDG01014">
    <property type="entry name" value="Terpene_Cyclase_Like_1_N-term"/>
    <property type="match status" value="1"/>
</dbReference>
<dbReference type="Gene3D" id="3.50.50.60">
    <property type="entry name" value="FAD/NAD(P)-binding domain"/>
    <property type="match status" value="1"/>
</dbReference>
<dbReference type="PANTHER" id="PTHR31739:SF25">
    <property type="entry name" value="(E,E)-GERANYLLINALOOL SYNTHASE"/>
    <property type="match status" value="1"/>
</dbReference>
<dbReference type="PANTHER" id="PTHR31739">
    <property type="entry name" value="ENT-COPALYL DIPHOSPHATE SYNTHASE, CHLOROPLASTIC"/>
    <property type="match status" value="1"/>
</dbReference>
<proteinExistence type="predicted"/>
<dbReference type="InterPro" id="IPR005630">
    <property type="entry name" value="Terpene_synthase_metal-bd"/>
</dbReference>
<dbReference type="SUPFAM" id="SSF53901">
    <property type="entry name" value="Thiolase-like"/>
    <property type="match status" value="1"/>
</dbReference>
<dbReference type="GO" id="GO:0016747">
    <property type="term" value="F:acyltransferase activity, transferring groups other than amino-acyl groups"/>
    <property type="evidence" value="ECO:0007669"/>
    <property type="project" value="InterPro"/>
</dbReference>
<dbReference type="InterPro" id="IPR008949">
    <property type="entry name" value="Isoprenoid_synthase_dom_sf"/>
</dbReference>
<evidence type="ECO:0000256" key="6">
    <source>
        <dbReference type="ARBA" id="ARBA00052848"/>
    </source>
</evidence>
<dbReference type="GO" id="GO:0010597">
    <property type="term" value="P:green leaf volatile biosynthetic process"/>
    <property type="evidence" value="ECO:0007669"/>
    <property type="project" value="UniProtKB-ARBA"/>
</dbReference>
<dbReference type="Pfam" id="PF02797">
    <property type="entry name" value="Chal_sti_synt_C"/>
    <property type="match status" value="1"/>
</dbReference>
<keyword evidence="4" id="KW-0876">Taxol biosynthesis</keyword>
<evidence type="ECO:0000256" key="11">
    <source>
        <dbReference type="ARBA" id="ARBA00083154"/>
    </source>
</evidence>
<dbReference type="InterPro" id="IPR001906">
    <property type="entry name" value="Terpene_synth_N"/>
</dbReference>
<dbReference type="SFLD" id="SFLDG01019">
    <property type="entry name" value="Terpene_Cyclase_Like_1_C_Termi"/>
    <property type="match status" value="1"/>
</dbReference>
<feature type="domain" description="Chalcone/stilbene synthase C-terminal" evidence="14">
    <location>
        <begin position="56"/>
        <end position="112"/>
    </location>
</feature>
<evidence type="ECO:0000259" key="13">
    <source>
        <dbReference type="Pfam" id="PF01593"/>
    </source>
</evidence>
<accession>A0AA38LHG9</accession>
<dbReference type="GO" id="GO:0042617">
    <property type="term" value="P:paclitaxel biosynthetic process"/>
    <property type="evidence" value="ECO:0007669"/>
    <property type="project" value="UniProtKB-KW"/>
</dbReference>
<dbReference type="InterPro" id="IPR044814">
    <property type="entry name" value="Terpene_cyclase_plant_C1"/>
</dbReference>
<evidence type="ECO:0000256" key="10">
    <source>
        <dbReference type="ARBA" id="ARBA00068959"/>
    </source>
</evidence>
<dbReference type="InterPro" id="IPR013601">
    <property type="entry name" value="FAE1_typ3_polyketide_synth"/>
</dbReference>
<dbReference type="SUPFAM" id="SSF48239">
    <property type="entry name" value="Terpenoid cyclases/Protein prenyltransferases"/>
    <property type="match status" value="2"/>
</dbReference>
<comment type="cofactor">
    <cofactor evidence="1">
        <name>Mg(2+)</name>
        <dbReference type="ChEBI" id="CHEBI:18420"/>
    </cofactor>
</comment>
<evidence type="ECO:0000313" key="18">
    <source>
        <dbReference type="Proteomes" id="UP000824469"/>
    </source>
</evidence>
<dbReference type="FunFam" id="1.50.10.130:FF:000002">
    <property type="entry name" value="Ent-copalyl diphosphate synthase, chloroplastic"/>
    <property type="match status" value="1"/>
</dbReference>
<dbReference type="InterPro" id="IPR002937">
    <property type="entry name" value="Amino_oxidase"/>
</dbReference>
<dbReference type="InterPro" id="IPR050148">
    <property type="entry name" value="Terpene_synthase-like"/>
</dbReference>
<evidence type="ECO:0000256" key="1">
    <source>
        <dbReference type="ARBA" id="ARBA00001946"/>
    </source>
</evidence>
<protein>
    <recommendedName>
        <fullName evidence="10">Taxadiene synthase</fullName>
        <ecNumber evidence="9">4.2.3.17</ecNumber>
    </recommendedName>
    <alternativeName>
        <fullName evidence="11">Taxa-4(5),11(12)-diene synthase</fullName>
    </alternativeName>
</protein>
<dbReference type="GO" id="GO:0016491">
    <property type="term" value="F:oxidoreductase activity"/>
    <property type="evidence" value="ECO:0007669"/>
    <property type="project" value="InterPro"/>
</dbReference>
<evidence type="ECO:0000259" key="15">
    <source>
        <dbReference type="Pfam" id="PF03936"/>
    </source>
</evidence>